<evidence type="ECO:0000256" key="2">
    <source>
        <dbReference type="SAM" id="SignalP"/>
    </source>
</evidence>
<reference evidence="5" key="1">
    <citation type="journal article" date="2016" name="Genome Announc.">
        <title>Draft genome sequences of fungus Aspergillus calidoustus.</title>
        <authorList>
            <person name="Horn F."/>
            <person name="Linde J."/>
            <person name="Mattern D.J."/>
            <person name="Walther G."/>
            <person name="Guthke R."/>
            <person name="Scherlach K."/>
            <person name="Martin K."/>
            <person name="Brakhage A.A."/>
            <person name="Petzke L."/>
            <person name="Valiante V."/>
        </authorList>
    </citation>
    <scope>NUCLEOTIDE SEQUENCE [LARGE SCALE GENOMIC DNA]</scope>
    <source>
        <strain evidence="5">SF006504</strain>
    </source>
</reference>
<dbReference type="AlphaFoldDB" id="A0A0U5FPC1"/>
<dbReference type="EMBL" id="CDMC01000001">
    <property type="protein sequence ID" value="CEL01312.1"/>
    <property type="molecule type" value="Genomic_DNA"/>
</dbReference>
<dbReference type="InterPro" id="IPR053152">
    <property type="entry name" value="Hydrolase_YcaC-like"/>
</dbReference>
<evidence type="ECO:0000313" key="4">
    <source>
        <dbReference type="EMBL" id="CEL01312.1"/>
    </source>
</evidence>
<dbReference type="SUPFAM" id="SSF52499">
    <property type="entry name" value="Isochorismatase-like hydrolases"/>
    <property type="match status" value="1"/>
</dbReference>
<keyword evidence="2" id="KW-0732">Signal</keyword>
<dbReference type="InterPro" id="IPR000868">
    <property type="entry name" value="Isochorismatase-like_dom"/>
</dbReference>
<dbReference type="Proteomes" id="UP000054771">
    <property type="component" value="Unassembled WGS sequence"/>
</dbReference>
<comment type="similarity">
    <text evidence="1">Belongs to the isochorismatase family.</text>
</comment>
<evidence type="ECO:0000259" key="3">
    <source>
        <dbReference type="Pfam" id="PF00857"/>
    </source>
</evidence>
<dbReference type="Pfam" id="PF00857">
    <property type="entry name" value="Isochorismatase"/>
    <property type="match status" value="1"/>
</dbReference>
<feature type="domain" description="Isochorismatase-like" evidence="3">
    <location>
        <begin position="30"/>
        <end position="181"/>
    </location>
</feature>
<dbReference type="OMA" id="DAHDYAM"/>
<evidence type="ECO:0000256" key="1">
    <source>
        <dbReference type="ARBA" id="ARBA00006336"/>
    </source>
</evidence>
<name>A0A0U5FPC1_ASPCI</name>
<organism evidence="4 5">
    <name type="scientific">Aspergillus calidoustus</name>
    <dbReference type="NCBI Taxonomy" id="454130"/>
    <lineage>
        <taxon>Eukaryota</taxon>
        <taxon>Fungi</taxon>
        <taxon>Dikarya</taxon>
        <taxon>Ascomycota</taxon>
        <taxon>Pezizomycotina</taxon>
        <taxon>Eurotiomycetes</taxon>
        <taxon>Eurotiomycetidae</taxon>
        <taxon>Eurotiales</taxon>
        <taxon>Aspergillaceae</taxon>
        <taxon>Aspergillus</taxon>
        <taxon>Aspergillus subgen. Nidulantes</taxon>
    </lineage>
</organism>
<protein>
    <recommendedName>
        <fullName evidence="3">Isochorismatase-like domain-containing protein</fullName>
    </recommendedName>
</protein>
<dbReference type="PANTHER" id="PTHR43559">
    <property type="entry name" value="HYDROLASE YCAC-RELATED"/>
    <property type="match status" value="1"/>
</dbReference>
<dbReference type="PANTHER" id="PTHR43559:SF3">
    <property type="entry name" value="HYDROLASE YCAC-RELATED"/>
    <property type="match status" value="1"/>
</dbReference>
<feature type="signal peptide" evidence="2">
    <location>
        <begin position="1"/>
        <end position="21"/>
    </location>
</feature>
<accession>A0A0U5FPC1</accession>
<proteinExistence type="inferred from homology"/>
<feature type="chain" id="PRO_5006857166" description="Isochorismatase-like domain-containing protein" evidence="2">
    <location>
        <begin position="22"/>
        <end position="239"/>
    </location>
</feature>
<keyword evidence="5" id="KW-1185">Reference proteome</keyword>
<dbReference type="STRING" id="454130.A0A0U5FPC1"/>
<evidence type="ECO:0000313" key="5">
    <source>
        <dbReference type="Proteomes" id="UP000054771"/>
    </source>
</evidence>
<sequence length="239" mass="26504">MRFIYALQAGLLLVVSTSVNAWNRLDKDNAALLIVDYQVGLAQLVRDYGTNDFRNNMLAHAALGTTFNLPVVMTTSSDEGPNGQMLKEILDMYPNTTLIRRQGEVNAWDHPDFRAAVAATGKKQMIIGGIVTEVCTTFLALSLVDEGYEVYANTEGSGTFDPRLAEDANRRMERAGVTLMGWWAILCDLFRDWRHVPGLAELLPTIDRYLFAYGLVARHHGAAIVNGTLAEIERELIAN</sequence>
<gene>
    <name evidence="4" type="ORF">ASPCAL00898</name>
</gene>
<dbReference type="InterPro" id="IPR036380">
    <property type="entry name" value="Isochorismatase-like_sf"/>
</dbReference>
<dbReference type="Gene3D" id="3.40.50.850">
    <property type="entry name" value="Isochorismatase-like"/>
    <property type="match status" value="1"/>
</dbReference>
<dbReference type="OrthoDB" id="167809at2759"/>